<dbReference type="InterPro" id="IPR036396">
    <property type="entry name" value="Cyt_P450_sf"/>
</dbReference>
<gene>
    <name evidence="15" type="ORF">M407DRAFT_70289</name>
</gene>
<dbReference type="OrthoDB" id="3255500at2759"/>
<dbReference type="PANTHER" id="PTHR46300">
    <property type="entry name" value="P450, PUTATIVE (EUROFUNG)-RELATED-RELATED"/>
    <property type="match status" value="1"/>
</dbReference>
<reference evidence="16" key="2">
    <citation type="submission" date="2015-01" db="EMBL/GenBank/DDBJ databases">
        <title>Evolutionary Origins and Diversification of the Mycorrhizal Mutualists.</title>
        <authorList>
            <consortium name="DOE Joint Genome Institute"/>
            <consortium name="Mycorrhizal Genomics Consortium"/>
            <person name="Kohler A."/>
            <person name="Kuo A."/>
            <person name="Nagy L.G."/>
            <person name="Floudas D."/>
            <person name="Copeland A."/>
            <person name="Barry K.W."/>
            <person name="Cichocki N."/>
            <person name="Veneault-Fourrey C."/>
            <person name="LaButti K."/>
            <person name="Lindquist E.A."/>
            <person name="Lipzen A."/>
            <person name="Lundell T."/>
            <person name="Morin E."/>
            <person name="Murat C."/>
            <person name="Riley R."/>
            <person name="Ohm R."/>
            <person name="Sun H."/>
            <person name="Tunlid A."/>
            <person name="Henrissat B."/>
            <person name="Grigoriev I.V."/>
            <person name="Hibbett D.S."/>
            <person name="Martin F."/>
        </authorList>
    </citation>
    <scope>NUCLEOTIDE SEQUENCE [LARGE SCALE GENOMIC DNA]</scope>
    <source>
        <strain evidence="16">MUT 4182</strain>
    </source>
</reference>
<dbReference type="GO" id="GO:0016705">
    <property type="term" value="F:oxidoreductase activity, acting on paired donors, with incorporation or reduction of molecular oxygen"/>
    <property type="evidence" value="ECO:0007669"/>
    <property type="project" value="InterPro"/>
</dbReference>
<dbReference type="PANTHER" id="PTHR46300:SF2">
    <property type="entry name" value="CYTOCHROME P450 MONOOXYGENASE ALNH-RELATED"/>
    <property type="match status" value="1"/>
</dbReference>
<proteinExistence type="inferred from homology"/>
<keyword evidence="6" id="KW-0812">Transmembrane</keyword>
<evidence type="ECO:0000313" key="16">
    <source>
        <dbReference type="Proteomes" id="UP000054248"/>
    </source>
</evidence>
<dbReference type="PROSITE" id="PS00086">
    <property type="entry name" value="CYTOCHROME_P450"/>
    <property type="match status" value="1"/>
</dbReference>
<evidence type="ECO:0000256" key="13">
    <source>
        <dbReference type="PIRSR" id="PIRSR602401-1"/>
    </source>
</evidence>
<evidence type="ECO:0000256" key="14">
    <source>
        <dbReference type="RuleBase" id="RU000461"/>
    </source>
</evidence>
<comment type="pathway">
    <text evidence="3">Secondary metabolite biosynthesis.</text>
</comment>
<name>A0A0C3L6Y7_9AGAM</name>
<keyword evidence="5 13" id="KW-0349">Heme</keyword>
<evidence type="ECO:0000256" key="12">
    <source>
        <dbReference type="ARBA" id="ARBA00023136"/>
    </source>
</evidence>
<dbReference type="InterPro" id="IPR002401">
    <property type="entry name" value="Cyt_P450_E_grp-I"/>
</dbReference>
<sequence length="176" mass="20178">MTLHPHIQARVRSEIDAVIGHNRFPSLGDRGVEKMPYLEATLLESMRWHPPVSSIVPHLPIRDDTFRGYFIPKGTTIIANAWAISRDPAHFESPSSFKPERFLDEDDSSSTPTVDPRHFVFGFGRRICPGMDLALHSLWMGVALTLWAFEIKLRDEDASEMKNWGDRERFTFGNTR</sequence>
<protein>
    <recommendedName>
        <fullName evidence="17">Cytochrome P450</fullName>
    </recommendedName>
</protein>
<evidence type="ECO:0000256" key="11">
    <source>
        <dbReference type="ARBA" id="ARBA00023033"/>
    </source>
</evidence>
<dbReference type="InterPro" id="IPR017972">
    <property type="entry name" value="Cyt_P450_CS"/>
</dbReference>
<dbReference type="Pfam" id="PF00067">
    <property type="entry name" value="p450"/>
    <property type="match status" value="1"/>
</dbReference>
<evidence type="ECO:0000313" key="15">
    <source>
        <dbReference type="EMBL" id="KIO29623.1"/>
    </source>
</evidence>
<dbReference type="GO" id="GO:0016020">
    <property type="term" value="C:membrane"/>
    <property type="evidence" value="ECO:0007669"/>
    <property type="project" value="UniProtKB-SubCell"/>
</dbReference>
<keyword evidence="10 13" id="KW-0408">Iron</keyword>
<organism evidence="15 16">
    <name type="scientific">Tulasnella calospora MUT 4182</name>
    <dbReference type="NCBI Taxonomy" id="1051891"/>
    <lineage>
        <taxon>Eukaryota</taxon>
        <taxon>Fungi</taxon>
        <taxon>Dikarya</taxon>
        <taxon>Basidiomycota</taxon>
        <taxon>Agaricomycotina</taxon>
        <taxon>Agaricomycetes</taxon>
        <taxon>Cantharellales</taxon>
        <taxon>Tulasnellaceae</taxon>
        <taxon>Tulasnella</taxon>
    </lineage>
</organism>
<dbReference type="PRINTS" id="PR00463">
    <property type="entry name" value="EP450I"/>
</dbReference>
<evidence type="ECO:0000256" key="3">
    <source>
        <dbReference type="ARBA" id="ARBA00005179"/>
    </source>
</evidence>
<evidence type="ECO:0008006" key="17">
    <source>
        <dbReference type="Google" id="ProtNLM"/>
    </source>
</evidence>
<dbReference type="STRING" id="1051891.A0A0C3L6Y7"/>
<feature type="binding site" description="axial binding residue" evidence="13">
    <location>
        <position position="128"/>
    </location>
    <ligand>
        <name>heme</name>
        <dbReference type="ChEBI" id="CHEBI:30413"/>
    </ligand>
    <ligandPart>
        <name>Fe</name>
        <dbReference type="ChEBI" id="CHEBI:18248"/>
    </ligandPart>
</feature>
<dbReference type="GO" id="GO:0020037">
    <property type="term" value="F:heme binding"/>
    <property type="evidence" value="ECO:0007669"/>
    <property type="project" value="InterPro"/>
</dbReference>
<keyword evidence="11 14" id="KW-0503">Monooxygenase</keyword>
<dbReference type="PRINTS" id="PR00385">
    <property type="entry name" value="P450"/>
</dbReference>
<dbReference type="GO" id="GO:0004497">
    <property type="term" value="F:monooxygenase activity"/>
    <property type="evidence" value="ECO:0007669"/>
    <property type="project" value="UniProtKB-KW"/>
</dbReference>
<dbReference type="SUPFAM" id="SSF48264">
    <property type="entry name" value="Cytochrome P450"/>
    <property type="match status" value="1"/>
</dbReference>
<evidence type="ECO:0000256" key="4">
    <source>
        <dbReference type="ARBA" id="ARBA00010617"/>
    </source>
</evidence>
<accession>A0A0C3L6Y7</accession>
<evidence type="ECO:0000256" key="2">
    <source>
        <dbReference type="ARBA" id="ARBA00004370"/>
    </source>
</evidence>
<keyword evidence="16" id="KW-1185">Reference proteome</keyword>
<keyword evidence="8" id="KW-1133">Transmembrane helix</keyword>
<dbReference type="InterPro" id="IPR001128">
    <property type="entry name" value="Cyt_P450"/>
</dbReference>
<dbReference type="GO" id="GO:0005506">
    <property type="term" value="F:iron ion binding"/>
    <property type="evidence" value="ECO:0007669"/>
    <property type="project" value="InterPro"/>
</dbReference>
<reference evidence="15 16" key="1">
    <citation type="submission" date="2014-04" db="EMBL/GenBank/DDBJ databases">
        <authorList>
            <consortium name="DOE Joint Genome Institute"/>
            <person name="Kuo A."/>
            <person name="Girlanda M."/>
            <person name="Perotto S."/>
            <person name="Kohler A."/>
            <person name="Nagy L.G."/>
            <person name="Floudas D."/>
            <person name="Copeland A."/>
            <person name="Barry K.W."/>
            <person name="Cichocki N."/>
            <person name="Veneault-Fourrey C."/>
            <person name="LaButti K."/>
            <person name="Lindquist E.A."/>
            <person name="Lipzen A."/>
            <person name="Lundell T."/>
            <person name="Morin E."/>
            <person name="Murat C."/>
            <person name="Sun H."/>
            <person name="Tunlid A."/>
            <person name="Henrissat B."/>
            <person name="Grigoriev I.V."/>
            <person name="Hibbett D.S."/>
            <person name="Martin F."/>
            <person name="Nordberg H.P."/>
            <person name="Cantor M.N."/>
            <person name="Hua S.X."/>
        </authorList>
    </citation>
    <scope>NUCLEOTIDE SEQUENCE [LARGE SCALE GENOMIC DNA]</scope>
    <source>
        <strain evidence="15 16">MUT 4182</strain>
    </source>
</reference>
<dbReference type="Proteomes" id="UP000054248">
    <property type="component" value="Unassembled WGS sequence"/>
</dbReference>
<evidence type="ECO:0000256" key="1">
    <source>
        <dbReference type="ARBA" id="ARBA00001971"/>
    </source>
</evidence>
<evidence type="ECO:0000256" key="7">
    <source>
        <dbReference type="ARBA" id="ARBA00022723"/>
    </source>
</evidence>
<dbReference type="EMBL" id="KN822980">
    <property type="protein sequence ID" value="KIO29623.1"/>
    <property type="molecule type" value="Genomic_DNA"/>
</dbReference>
<comment type="cofactor">
    <cofactor evidence="1 13">
        <name>heme</name>
        <dbReference type="ChEBI" id="CHEBI:30413"/>
    </cofactor>
</comment>
<keyword evidence="7 13" id="KW-0479">Metal-binding</keyword>
<dbReference type="HOGENOM" id="CLU_001570_20_0_1"/>
<dbReference type="Gene3D" id="1.10.630.10">
    <property type="entry name" value="Cytochrome P450"/>
    <property type="match status" value="1"/>
</dbReference>
<evidence type="ECO:0000256" key="6">
    <source>
        <dbReference type="ARBA" id="ARBA00022692"/>
    </source>
</evidence>
<comment type="similarity">
    <text evidence="4 14">Belongs to the cytochrome P450 family.</text>
</comment>
<keyword evidence="9 14" id="KW-0560">Oxidoreductase</keyword>
<evidence type="ECO:0000256" key="5">
    <source>
        <dbReference type="ARBA" id="ARBA00022617"/>
    </source>
</evidence>
<dbReference type="InterPro" id="IPR050364">
    <property type="entry name" value="Cytochrome_P450_fung"/>
</dbReference>
<dbReference type="AlphaFoldDB" id="A0A0C3L6Y7"/>
<evidence type="ECO:0000256" key="10">
    <source>
        <dbReference type="ARBA" id="ARBA00023004"/>
    </source>
</evidence>
<comment type="subcellular location">
    <subcellularLocation>
        <location evidence="2">Membrane</location>
    </subcellularLocation>
</comment>
<keyword evidence="12" id="KW-0472">Membrane</keyword>
<evidence type="ECO:0000256" key="8">
    <source>
        <dbReference type="ARBA" id="ARBA00022989"/>
    </source>
</evidence>
<evidence type="ECO:0000256" key="9">
    <source>
        <dbReference type="ARBA" id="ARBA00023002"/>
    </source>
</evidence>